<evidence type="ECO:0000313" key="2">
    <source>
        <dbReference type="Proteomes" id="UP000006044"/>
    </source>
</evidence>
<dbReference type="STRING" id="742726.HMPREF9448_01568"/>
<dbReference type="HOGENOM" id="CLU_3247766_0_0_10"/>
<name>K0WZI9_9BACT</name>
<proteinExistence type="predicted"/>
<evidence type="ECO:0000313" key="1">
    <source>
        <dbReference type="EMBL" id="EJZ63731.1"/>
    </source>
</evidence>
<accession>K0WZI9</accession>
<sequence length="42" mass="5134">MSLKYAVVWQLFHILRKGNENKYKDSLSKEKEYKQYVRVLSI</sequence>
<organism evidence="1 2">
    <name type="scientific">Barnesiella intestinihominis YIT 11860</name>
    <dbReference type="NCBI Taxonomy" id="742726"/>
    <lineage>
        <taxon>Bacteria</taxon>
        <taxon>Pseudomonadati</taxon>
        <taxon>Bacteroidota</taxon>
        <taxon>Bacteroidia</taxon>
        <taxon>Bacteroidales</taxon>
        <taxon>Barnesiellaceae</taxon>
        <taxon>Barnesiella</taxon>
    </lineage>
</organism>
<dbReference type="EMBL" id="ADLE01000011">
    <property type="protein sequence ID" value="EJZ63731.1"/>
    <property type="molecule type" value="Genomic_DNA"/>
</dbReference>
<keyword evidence="2" id="KW-1185">Reference proteome</keyword>
<protein>
    <submittedName>
        <fullName evidence="1">Uncharacterized protein</fullName>
    </submittedName>
</protein>
<dbReference type="AlphaFoldDB" id="K0WZI9"/>
<dbReference type="Proteomes" id="UP000006044">
    <property type="component" value="Unassembled WGS sequence"/>
</dbReference>
<gene>
    <name evidence="1" type="ORF">HMPREF9448_01568</name>
</gene>
<comment type="caution">
    <text evidence="1">The sequence shown here is derived from an EMBL/GenBank/DDBJ whole genome shotgun (WGS) entry which is preliminary data.</text>
</comment>
<reference evidence="1 2" key="1">
    <citation type="submission" date="2012-08" db="EMBL/GenBank/DDBJ databases">
        <title>The Genome Sequence of Barnesiella intestinihominis YIT 11860.</title>
        <authorList>
            <consortium name="The Broad Institute Genome Sequencing Platform"/>
            <person name="Earl A."/>
            <person name="Ward D."/>
            <person name="Feldgarden M."/>
            <person name="Gevers D."/>
            <person name="Morotomi M."/>
            <person name="Walker B."/>
            <person name="Young S.K."/>
            <person name="Zeng Q."/>
            <person name="Gargeya S."/>
            <person name="Fitzgerald M."/>
            <person name="Haas B."/>
            <person name="Abouelleil A."/>
            <person name="Alvarado L."/>
            <person name="Arachchi H.M."/>
            <person name="Berlin A.M."/>
            <person name="Chapman S.B."/>
            <person name="Goldberg J."/>
            <person name="Griggs A."/>
            <person name="Gujja S."/>
            <person name="Hansen M."/>
            <person name="Howarth C."/>
            <person name="Imamovic A."/>
            <person name="Larimer J."/>
            <person name="McCowen C."/>
            <person name="Montmayeur A."/>
            <person name="Murphy C."/>
            <person name="Neiman D."/>
            <person name="Pearson M."/>
            <person name="Priest M."/>
            <person name="Roberts A."/>
            <person name="Saif S."/>
            <person name="Shea T."/>
            <person name="Sisk P."/>
            <person name="Sykes S."/>
            <person name="Wortman J."/>
            <person name="Nusbaum C."/>
            <person name="Birren B."/>
        </authorList>
    </citation>
    <scope>NUCLEOTIDE SEQUENCE [LARGE SCALE GENOMIC DNA]</scope>
    <source>
        <strain evidence="1 2">YIT 11860</strain>
    </source>
</reference>